<reference evidence="1" key="1">
    <citation type="submission" date="2024-07" db="EMBL/GenBank/DDBJ databases">
        <title>A survey of Mimosa microsymbionts across Brazilian biomes reveals a high diversity of Paraburkholderia nodulating endemic species, but also that Cupriavidus is common as a symbiont of widespread species.</title>
        <authorList>
            <person name="Rouws L."/>
            <person name="Barauna A."/>
            <person name="Beukes C."/>
            <person name="Rouws J.R.C."/>
            <person name="De Faria S.M."/>
            <person name="Gross E."/>
            <person name="Bueno Dos Reis Junior F."/>
            <person name="Simon M.F."/>
            <person name="Maluk M."/>
            <person name="Odee D.W."/>
            <person name="Kenicer G."/>
            <person name="Young J.P.W."/>
            <person name="Reis V.M."/>
            <person name="Zilli J."/>
            <person name="James E.K."/>
        </authorList>
    </citation>
    <scope>NUCLEOTIDE SEQUENCE</scope>
    <source>
        <strain evidence="1">EG181B</strain>
    </source>
</reference>
<name>A0ACC6UBG2_9BURK</name>
<comment type="caution">
    <text evidence="1">The sequence shown here is derived from an EMBL/GenBank/DDBJ whole genome shotgun (WGS) entry which is preliminary data.</text>
</comment>
<protein>
    <submittedName>
        <fullName evidence="1">SUF system Fe-S cluster assembly regulator</fullName>
    </submittedName>
</protein>
<proteinExistence type="predicted"/>
<gene>
    <name evidence="1" type="ORF">AB4Y32_35010</name>
</gene>
<dbReference type="EMBL" id="JBFRCH010000040">
    <property type="protein sequence ID" value="MEX3936907.1"/>
    <property type="molecule type" value="Genomic_DNA"/>
</dbReference>
<evidence type="ECO:0000313" key="2">
    <source>
        <dbReference type="Proteomes" id="UP001558850"/>
    </source>
</evidence>
<dbReference type="Proteomes" id="UP001558850">
    <property type="component" value="Unassembled WGS sequence"/>
</dbReference>
<accession>A0ACC6UBG2</accession>
<keyword evidence="2" id="KW-1185">Reference proteome</keyword>
<evidence type="ECO:0000313" key="1">
    <source>
        <dbReference type="EMBL" id="MEX3936907.1"/>
    </source>
</evidence>
<sequence>MLRMSKLADYATVIMITMARDPDAVKSAGSLAEATRIPAPTVSKVMKMLVRGGVLLSMRGVSGGYQLALPPQRITLSDVIAVVDGPFGMTECSALPGLCTQEAVCGARANWQKVNRLILEALRQVSLADMAGPALSEVDISAIRARSLLPPGQTGIDARQRFQSRRTGPSSGPSNDEGGHA</sequence>
<organism evidence="1 2">
    <name type="scientific">Paraburkholderia phymatum</name>
    <dbReference type="NCBI Taxonomy" id="148447"/>
    <lineage>
        <taxon>Bacteria</taxon>
        <taxon>Pseudomonadati</taxon>
        <taxon>Pseudomonadota</taxon>
        <taxon>Betaproteobacteria</taxon>
        <taxon>Burkholderiales</taxon>
        <taxon>Burkholderiaceae</taxon>
        <taxon>Paraburkholderia</taxon>
    </lineage>
</organism>